<dbReference type="Gene3D" id="2.60.120.10">
    <property type="entry name" value="Jelly Rolls"/>
    <property type="match status" value="1"/>
</dbReference>
<dbReference type="InterPro" id="IPR014710">
    <property type="entry name" value="RmlC-like_jellyroll"/>
</dbReference>
<evidence type="ECO:0000313" key="2">
    <source>
        <dbReference type="EMBL" id="KAH7296155.1"/>
    </source>
</evidence>
<dbReference type="AlphaFoldDB" id="A0A8T2RKR6"/>
<accession>A0A8T2RKR6</accession>
<dbReference type="OMA" id="HWHRIDA"/>
<reference evidence="2" key="1">
    <citation type="submission" date="2021-08" db="EMBL/GenBank/DDBJ databases">
        <title>WGS assembly of Ceratopteris richardii.</title>
        <authorList>
            <person name="Marchant D.B."/>
            <person name="Chen G."/>
            <person name="Jenkins J."/>
            <person name="Shu S."/>
            <person name="Leebens-Mack J."/>
            <person name="Grimwood J."/>
            <person name="Schmutz J."/>
            <person name="Soltis P."/>
            <person name="Soltis D."/>
            <person name="Chen Z.-H."/>
        </authorList>
    </citation>
    <scope>NUCLEOTIDE SEQUENCE</scope>
    <source>
        <strain evidence="2">Whitten #5841</strain>
        <tissue evidence="2">Leaf</tissue>
    </source>
</reference>
<comment type="caution">
    <text evidence="2">The sequence shown here is derived from an EMBL/GenBank/DDBJ whole genome shotgun (WGS) entry which is preliminary data.</text>
</comment>
<evidence type="ECO:0000313" key="3">
    <source>
        <dbReference type="Proteomes" id="UP000825935"/>
    </source>
</evidence>
<keyword evidence="3" id="KW-1185">Reference proteome</keyword>
<feature type="domain" description="DUF985" evidence="1">
    <location>
        <begin position="5"/>
        <end position="166"/>
    </location>
</feature>
<organism evidence="2 3">
    <name type="scientific">Ceratopteris richardii</name>
    <name type="common">Triangle waterfern</name>
    <dbReference type="NCBI Taxonomy" id="49495"/>
    <lineage>
        <taxon>Eukaryota</taxon>
        <taxon>Viridiplantae</taxon>
        <taxon>Streptophyta</taxon>
        <taxon>Embryophyta</taxon>
        <taxon>Tracheophyta</taxon>
        <taxon>Polypodiopsida</taxon>
        <taxon>Polypodiidae</taxon>
        <taxon>Polypodiales</taxon>
        <taxon>Pteridineae</taxon>
        <taxon>Pteridaceae</taxon>
        <taxon>Parkerioideae</taxon>
        <taxon>Ceratopteris</taxon>
    </lineage>
</organism>
<dbReference type="InterPro" id="IPR039935">
    <property type="entry name" value="YML079W-like"/>
</dbReference>
<dbReference type="EMBL" id="CM035431">
    <property type="protein sequence ID" value="KAH7296155.1"/>
    <property type="molecule type" value="Genomic_DNA"/>
</dbReference>
<dbReference type="PANTHER" id="PTHR33387">
    <property type="entry name" value="RMLC-LIKE JELLY ROLL FOLD PROTEIN"/>
    <property type="match status" value="1"/>
</dbReference>
<dbReference type="InterPro" id="IPR009327">
    <property type="entry name" value="Cupin_DUF985"/>
</dbReference>
<dbReference type="PANTHER" id="PTHR33387:SF3">
    <property type="entry name" value="DUF985 DOMAIN-CONTAINING PROTEIN"/>
    <property type="match status" value="1"/>
</dbReference>
<dbReference type="InterPro" id="IPR011051">
    <property type="entry name" value="RmlC_Cupin_sf"/>
</dbReference>
<protein>
    <recommendedName>
        <fullName evidence="1">DUF985 domain-containing protein</fullName>
    </recommendedName>
</protein>
<name>A0A8T2RKR6_CERRI</name>
<dbReference type="OrthoDB" id="6614653at2759"/>
<sequence length="191" mass="21263">MQVSKLVQSLQLLPHPEGGFYKETFRDHSVQLSTSVLPHQYKVDRPVSTAIYYLLPSGCISKLHRLPSAEVWHFYLGDPLTVLEINEEGHVKHTVLGPNLEAGQVLQHTVPPLVWFGAYPTKDVELVKDCGCAIVKVAEAKDPEHHFSLVGCTVAPAFQFADSEMAKRSILCVQFPHAKDCIEFLTSADDE</sequence>
<dbReference type="Pfam" id="PF06172">
    <property type="entry name" value="Cupin_5"/>
    <property type="match status" value="1"/>
</dbReference>
<gene>
    <name evidence="2" type="ORF">KP509_26G011500</name>
</gene>
<dbReference type="Proteomes" id="UP000825935">
    <property type="component" value="Chromosome 26"/>
</dbReference>
<dbReference type="SUPFAM" id="SSF51182">
    <property type="entry name" value="RmlC-like cupins"/>
    <property type="match status" value="1"/>
</dbReference>
<dbReference type="CDD" id="cd06121">
    <property type="entry name" value="cupin_YML079wp"/>
    <property type="match status" value="1"/>
</dbReference>
<proteinExistence type="predicted"/>
<evidence type="ECO:0000259" key="1">
    <source>
        <dbReference type="Pfam" id="PF06172"/>
    </source>
</evidence>